<evidence type="ECO:0000256" key="1">
    <source>
        <dbReference type="ARBA" id="ARBA00023157"/>
    </source>
</evidence>
<proteinExistence type="predicted"/>
<evidence type="ECO:0000313" key="4">
    <source>
        <dbReference type="Proteomes" id="UP001233999"/>
    </source>
</evidence>
<evidence type="ECO:0000259" key="2">
    <source>
        <dbReference type="Pfam" id="PF00085"/>
    </source>
</evidence>
<sequence>MDLGVYEVFDGDDFQNKISEAGSSLIVVVFYGCFAHSYKNIKSEVDKLPEEFPGVVFLKIDVELLEDLSDDYEIRLPTFTFVKDRKKIDVYEGRDIIAIKNLITKYK</sequence>
<dbReference type="Gene3D" id="3.40.30.10">
    <property type="entry name" value="Glutaredoxin"/>
    <property type="match status" value="1"/>
</dbReference>
<comment type="caution">
    <text evidence="3">The sequence shown here is derived from an EMBL/GenBank/DDBJ whole genome shotgun (WGS) entry which is preliminary data.</text>
</comment>
<dbReference type="EMBL" id="JASPKZ010003881">
    <property type="protein sequence ID" value="KAJ9591232.1"/>
    <property type="molecule type" value="Genomic_DNA"/>
</dbReference>
<evidence type="ECO:0000313" key="3">
    <source>
        <dbReference type="EMBL" id="KAJ9591232.1"/>
    </source>
</evidence>
<name>A0AAD8A2H8_DIPPU</name>
<dbReference type="InterPro" id="IPR013766">
    <property type="entry name" value="Thioredoxin_domain"/>
</dbReference>
<keyword evidence="1" id="KW-1015">Disulfide bond</keyword>
<protein>
    <recommendedName>
        <fullName evidence="2">Thioredoxin domain-containing protein</fullName>
    </recommendedName>
</protein>
<dbReference type="Pfam" id="PF00085">
    <property type="entry name" value="Thioredoxin"/>
    <property type="match status" value="1"/>
</dbReference>
<dbReference type="InterPro" id="IPR036249">
    <property type="entry name" value="Thioredoxin-like_sf"/>
</dbReference>
<gene>
    <name evidence="3" type="ORF">L9F63_002238</name>
</gene>
<reference evidence="3" key="1">
    <citation type="journal article" date="2023" name="IScience">
        <title>Live-bearing cockroach genome reveals convergent evolutionary mechanisms linked to viviparity in insects and beyond.</title>
        <authorList>
            <person name="Fouks B."/>
            <person name="Harrison M.C."/>
            <person name="Mikhailova A.A."/>
            <person name="Marchal E."/>
            <person name="English S."/>
            <person name="Carruthers M."/>
            <person name="Jennings E.C."/>
            <person name="Chiamaka E.L."/>
            <person name="Frigard R.A."/>
            <person name="Pippel M."/>
            <person name="Attardo G.M."/>
            <person name="Benoit J.B."/>
            <person name="Bornberg-Bauer E."/>
            <person name="Tobe S.S."/>
        </authorList>
    </citation>
    <scope>NUCLEOTIDE SEQUENCE</scope>
    <source>
        <strain evidence="3">Stay&amp;Tobe</strain>
    </source>
</reference>
<reference evidence="3" key="2">
    <citation type="submission" date="2023-05" db="EMBL/GenBank/DDBJ databases">
        <authorList>
            <person name="Fouks B."/>
        </authorList>
    </citation>
    <scope>NUCLEOTIDE SEQUENCE</scope>
    <source>
        <strain evidence="3">Stay&amp;Tobe</strain>
        <tissue evidence="3">Testes</tissue>
    </source>
</reference>
<dbReference type="Proteomes" id="UP001233999">
    <property type="component" value="Unassembled WGS sequence"/>
</dbReference>
<dbReference type="PANTHER" id="PTHR46115">
    <property type="entry name" value="THIOREDOXIN-LIKE PROTEIN 1"/>
    <property type="match status" value="1"/>
</dbReference>
<feature type="domain" description="Thioredoxin" evidence="2">
    <location>
        <begin position="9"/>
        <end position="95"/>
    </location>
</feature>
<organism evidence="3 4">
    <name type="scientific">Diploptera punctata</name>
    <name type="common">Pacific beetle cockroach</name>
    <dbReference type="NCBI Taxonomy" id="6984"/>
    <lineage>
        <taxon>Eukaryota</taxon>
        <taxon>Metazoa</taxon>
        <taxon>Ecdysozoa</taxon>
        <taxon>Arthropoda</taxon>
        <taxon>Hexapoda</taxon>
        <taxon>Insecta</taxon>
        <taxon>Pterygota</taxon>
        <taxon>Neoptera</taxon>
        <taxon>Polyneoptera</taxon>
        <taxon>Dictyoptera</taxon>
        <taxon>Blattodea</taxon>
        <taxon>Blaberoidea</taxon>
        <taxon>Blaberidae</taxon>
        <taxon>Diplopterinae</taxon>
        <taxon>Diploptera</taxon>
    </lineage>
</organism>
<dbReference type="AlphaFoldDB" id="A0AAD8A2H8"/>
<dbReference type="SUPFAM" id="SSF52833">
    <property type="entry name" value="Thioredoxin-like"/>
    <property type="match status" value="1"/>
</dbReference>
<keyword evidence="4" id="KW-1185">Reference proteome</keyword>
<accession>A0AAD8A2H8</accession>